<feature type="compositionally biased region" description="Polar residues" evidence="1">
    <location>
        <begin position="94"/>
        <end position="108"/>
    </location>
</feature>
<dbReference type="EMBL" id="JAWJWE010000043">
    <property type="protein sequence ID" value="KAK6617790.1"/>
    <property type="molecule type" value="Genomic_DNA"/>
</dbReference>
<evidence type="ECO:0000313" key="3">
    <source>
        <dbReference type="Proteomes" id="UP001372834"/>
    </source>
</evidence>
<sequence>MKKAKLRDFHFENQSDHGGVGGVETLSLTMLKNQMRHSIGCAKDVKYVSEEGGDLKPLAKSEYKSLLSTKTMSTVKMYTIQESKGLPAERQGRSKTGQSCKIVQSEIL</sequence>
<name>A0AAN8S6V6_POLSC</name>
<evidence type="ECO:0000256" key="1">
    <source>
        <dbReference type="SAM" id="MobiDB-lite"/>
    </source>
</evidence>
<reference evidence="2 3" key="1">
    <citation type="submission" date="2023-10" db="EMBL/GenBank/DDBJ databases">
        <title>Genomes of two closely related lineages of the louse Polyplax serrata with different host specificities.</title>
        <authorList>
            <person name="Martinu J."/>
            <person name="Tarabai H."/>
            <person name="Stefka J."/>
            <person name="Hypsa V."/>
        </authorList>
    </citation>
    <scope>NUCLEOTIDE SEQUENCE [LARGE SCALE GENOMIC DNA]</scope>
    <source>
        <strain evidence="2">HR10_N</strain>
    </source>
</reference>
<protein>
    <submittedName>
        <fullName evidence="2">Uncharacterized protein</fullName>
    </submittedName>
</protein>
<feature type="region of interest" description="Disordered" evidence="1">
    <location>
        <begin position="85"/>
        <end position="108"/>
    </location>
</feature>
<comment type="caution">
    <text evidence="2">The sequence shown here is derived from an EMBL/GenBank/DDBJ whole genome shotgun (WGS) entry which is preliminary data.</text>
</comment>
<dbReference type="Proteomes" id="UP001372834">
    <property type="component" value="Unassembled WGS sequence"/>
</dbReference>
<evidence type="ECO:0000313" key="2">
    <source>
        <dbReference type="EMBL" id="KAK6617790.1"/>
    </source>
</evidence>
<organism evidence="2 3">
    <name type="scientific">Polyplax serrata</name>
    <name type="common">Common mouse louse</name>
    <dbReference type="NCBI Taxonomy" id="468196"/>
    <lineage>
        <taxon>Eukaryota</taxon>
        <taxon>Metazoa</taxon>
        <taxon>Ecdysozoa</taxon>
        <taxon>Arthropoda</taxon>
        <taxon>Hexapoda</taxon>
        <taxon>Insecta</taxon>
        <taxon>Pterygota</taxon>
        <taxon>Neoptera</taxon>
        <taxon>Paraneoptera</taxon>
        <taxon>Psocodea</taxon>
        <taxon>Troctomorpha</taxon>
        <taxon>Phthiraptera</taxon>
        <taxon>Anoplura</taxon>
        <taxon>Polyplacidae</taxon>
        <taxon>Polyplax</taxon>
    </lineage>
</organism>
<dbReference type="AlphaFoldDB" id="A0AAN8S6V6"/>
<gene>
    <name evidence="2" type="ORF">RUM43_014018</name>
</gene>
<proteinExistence type="predicted"/>
<accession>A0AAN8S6V6</accession>